<keyword evidence="3" id="KW-1185">Reference proteome</keyword>
<sequence>MFNQFRGTLKRFLGGKKGEKRLPHSYTDHETQTVQDEPSLPQQGEAWSPPFKRQDNTQPVGNNPITDFTVEYLGEQVADNSCSHRDLGFVGQIAGKWYTVFGDTMWCAPGVTDPMKDPPGFHGMVRDSISALTDNPLVVHDLNLNDDYPVPHQLQFVPFNPEWGETMFYSFGGMSLVETDAATATGAAYCLVNSAPFDYDGLVGAGVAKVQVINGTPTVTKRYGNRGVWWPADVNPRYGDAASYRDENSEYVYLWGGPPITDKDFVKQQYGYQARVRAADAFDLASYEYWWGRQAGWRREPLTAADCNETTAVTFCVGQGQVVYNRFFECYIFIHLDVWGAGNVYLKTAPAPEGPWAADVQIYKATPRDGGLVYAGAGYPYLDESGRTLVVSYTNNNVIEVIKVSFSK</sequence>
<reference evidence="2" key="1">
    <citation type="submission" date="2022-07" db="EMBL/GenBank/DDBJ databases">
        <title>Fungi with potential for degradation of polypropylene.</title>
        <authorList>
            <person name="Gostincar C."/>
        </authorList>
    </citation>
    <scope>NUCLEOTIDE SEQUENCE</scope>
    <source>
        <strain evidence="2">EXF-13308</strain>
    </source>
</reference>
<protein>
    <submittedName>
        <fullName evidence="2">Conserved secreted protein</fullName>
    </submittedName>
</protein>
<accession>A0AA38RBY1</accession>
<dbReference type="Proteomes" id="UP001174694">
    <property type="component" value="Unassembled WGS sequence"/>
</dbReference>
<feature type="compositionally biased region" description="Polar residues" evidence="1">
    <location>
        <begin position="32"/>
        <end position="42"/>
    </location>
</feature>
<organism evidence="2 3">
    <name type="scientific">Pleurostoma richardsiae</name>
    <dbReference type="NCBI Taxonomy" id="41990"/>
    <lineage>
        <taxon>Eukaryota</taxon>
        <taxon>Fungi</taxon>
        <taxon>Dikarya</taxon>
        <taxon>Ascomycota</taxon>
        <taxon>Pezizomycotina</taxon>
        <taxon>Sordariomycetes</taxon>
        <taxon>Sordariomycetidae</taxon>
        <taxon>Calosphaeriales</taxon>
        <taxon>Pleurostomataceae</taxon>
        <taxon>Pleurostoma</taxon>
    </lineage>
</organism>
<comment type="caution">
    <text evidence="2">The sequence shown here is derived from an EMBL/GenBank/DDBJ whole genome shotgun (WGS) entry which is preliminary data.</text>
</comment>
<evidence type="ECO:0000313" key="2">
    <source>
        <dbReference type="EMBL" id="KAJ9144262.1"/>
    </source>
</evidence>
<evidence type="ECO:0000313" key="3">
    <source>
        <dbReference type="Proteomes" id="UP001174694"/>
    </source>
</evidence>
<feature type="region of interest" description="Disordered" evidence="1">
    <location>
        <begin position="18"/>
        <end position="66"/>
    </location>
</feature>
<dbReference type="EMBL" id="JANBVO010000017">
    <property type="protein sequence ID" value="KAJ9144262.1"/>
    <property type="molecule type" value="Genomic_DNA"/>
</dbReference>
<feature type="compositionally biased region" description="Polar residues" evidence="1">
    <location>
        <begin position="56"/>
        <end position="66"/>
    </location>
</feature>
<feature type="compositionally biased region" description="Basic and acidic residues" evidence="1">
    <location>
        <begin position="18"/>
        <end position="31"/>
    </location>
</feature>
<evidence type="ECO:0000256" key="1">
    <source>
        <dbReference type="SAM" id="MobiDB-lite"/>
    </source>
</evidence>
<proteinExistence type="predicted"/>
<gene>
    <name evidence="2" type="ORF">NKR23_g6021</name>
</gene>
<name>A0AA38RBY1_9PEZI</name>
<dbReference type="AlphaFoldDB" id="A0AA38RBY1"/>